<evidence type="ECO:0000313" key="1">
    <source>
        <dbReference type="EMBL" id="CNE88049.1"/>
    </source>
</evidence>
<dbReference type="RefSeq" id="WP_050129757.1">
    <property type="nucleotide sequence ID" value="NZ_CPZF01000001.1"/>
</dbReference>
<reference evidence="1 2" key="1">
    <citation type="submission" date="2015-03" db="EMBL/GenBank/DDBJ databases">
        <authorList>
            <consortium name="Pathogen Informatics"/>
            <person name="Murphy D."/>
        </authorList>
    </citation>
    <scope>NUCLEOTIDE SEQUENCE [LARGE SCALE GENOMIC DNA]</scope>
    <source>
        <strain evidence="1 2">IP27818</strain>
    </source>
</reference>
<protein>
    <submittedName>
        <fullName evidence="1">Uncharacterized protein</fullName>
    </submittedName>
</protein>
<sequence length="77" mass="8606">MITIDSDPEANPIFIGGLIISFFNSSDSKIKKISILFEEVKIVIKISFDIFLQALDWLFIIGVVDLNDTGDLVYAPK</sequence>
<dbReference type="Pfam" id="PF20293">
    <property type="entry name" value="MC6"/>
    <property type="match status" value="1"/>
</dbReference>
<gene>
    <name evidence="1" type="ORF">ERS137939_00100</name>
</gene>
<organism evidence="1 2">
    <name type="scientific">Yersinia enterocolitica</name>
    <dbReference type="NCBI Taxonomy" id="630"/>
    <lineage>
        <taxon>Bacteria</taxon>
        <taxon>Pseudomonadati</taxon>
        <taxon>Pseudomonadota</taxon>
        <taxon>Gammaproteobacteria</taxon>
        <taxon>Enterobacterales</taxon>
        <taxon>Yersiniaceae</taxon>
        <taxon>Yersinia</taxon>
    </lineage>
</organism>
<name>A0A9P1PSG9_YEREN</name>
<dbReference type="InterPro" id="IPR046897">
    <property type="entry name" value="ABC-3C_MC6"/>
</dbReference>
<dbReference type="Proteomes" id="UP000041356">
    <property type="component" value="Unassembled WGS sequence"/>
</dbReference>
<comment type="caution">
    <text evidence="1">The sequence shown here is derived from an EMBL/GenBank/DDBJ whole genome shotgun (WGS) entry which is preliminary data.</text>
</comment>
<evidence type="ECO:0000313" key="2">
    <source>
        <dbReference type="Proteomes" id="UP000041356"/>
    </source>
</evidence>
<proteinExistence type="predicted"/>
<dbReference type="AlphaFoldDB" id="A0A9P1PSG9"/>
<accession>A0A9P1PSG9</accession>
<dbReference type="EMBL" id="CPZF01000001">
    <property type="protein sequence ID" value="CNE88049.1"/>
    <property type="molecule type" value="Genomic_DNA"/>
</dbReference>